<gene>
    <name evidence="1" type="ORF">UT28_C0001G0257</name>
</gene>
<dbReference type="InterPro" id="IPR043129">
    <property type="entry name" value="ATPase_NBD"/>
</dbReference>
<name>A0A0G4B3R9_9BACT</name>
<dbReference type="Pfam" id="PF11104">
    <property type="entry name" value="PilM_2"/>
    <property type="match status" value="1"/>
</dbReference>
<dbReference type="Proteomes" id="UP000035648">
    <property type="component" value="Chromosome"/>
</dbReference>
<dbReference type="Gene3D" id="3.30.1490.300">
    <property type="match status" value="1"/>
</dbReference>
<evidence type="ECO:0000313" key="1">
    <source>
        <dbReference type="EMBL" id="AKM82068.1"/>
    </source>
</evidence>
<accession>A0A0G4B3R9</accession>
<dbReference type="AlphaFoldDB" id="A0A0G4B3R9"/>
<dbReference type="SUPFAM" id="SSF53067">
    <property type="entry name" value="Actin-like ATPase domain"/>
    <property type="match status" value="2"/>
</dbReference>
<protein>
    <submittedName>
        <fullName evidence="1">Type IV pilus assembly protein PilM</fullName>
    </submittedName>
</protein>
<dbReference type="STRING" id="1618337.UT28_C0001G0257"/>
<dbReference type="CDD" id="cd24049">
    <property type="entry name" value="ASKHA_NBD_PilM"/>
    <property type="match status" value="1"/>
</dbReference>
<organism evidence="1 2">
    <name type="scientific">Berkelbacteria bacterium GW2011_GWE1_39_12</name>
    <dbReference type="NCBI Taxonomy" id="1618337"/>
    <lineage>
        <taxon>Bacteria</taxon>
        <taxon>Candidatus Berkelbacteria</taxon>
    </lineage>
</organism>
<dbReference type="Gene3D" id="3.30.420.40">
    <property type="match status" value="1"/>
</dbReference>
<dbReference type="InterPro" id="IPR050696">
    <property type="entry name" value="FtsA/MreB"/>
</dbReference>
<reference evidence="1 2" key="1">
    <citation type="journal article" date="2015" name="Nature">
        <title>rRNA introns, odd ribosomes, and small enigmatic genomes across a large radiation of phyla.</title>
        <authorList>
            <person name="Brown C.T."/>
            <person name="Hug L.A."/>
            <person name="Thomas B.C."/>
            <person name="Sharon I."/>
            <person name="Castelle C.J."/>
            <person name="Singh A."/>
            <person name="Wilkins M.J."/>
            <person name="Williams K.H."/>
            <person name="Banfield J.F."/>
        </authorList>
    </citation>
    <scope>NUCLEOTIDE SEQUENCE [LARGE SCALE GENOMIC DNA]</scope>
</reference>
<evidence type="ECO:0000313" key="2">
    <source>
        <dbReference type="Proteomes" id="UP000035648"/>
    </source>
</evidence>
<proteinExistence type="predicted"/>
<dbReference type="PANTHER" id="PTHR32432">
    <property type="entry name" value="CELL DIVISION PROTEIN FTSA-RELATED"/>
    <property type="match status" value="1"/>
</dbReference>
<dbReference type="KEGG" id="bbgw:UT28_C0001G0257"/>
<sequence length="306" mass="33089">MFESVLGIKKPTFGLDIGYRTMKLVQISGTGKRAVLRGAIEVPIAEGTLTKEGVKEKNKLAEQIIAAMSQAKPHAISAKIVSSALPESLVFTKEIDMPKMSLKELNKSIPYQATEFFPIPPDETYMDWQIVGQKDSNIEVLVVAAPKILVNALAEVVSLAGLELMGLETKPAALSRALINPQDKGSFLILDIGAKTSGLTCYDQQTIKLTSTVAIGGDNLQTDFAGSIRLLSSEILHLIKYYQNRIGKAQIINKIVLAGGGTNVEKTIDLIENLTKIKTIIGQPQVDLKGYDPRFATAIGLAVKEI</sequence>
<dbReference type="InterPro" id="IPR005883">
    <property type="entry name" value="PilM"/>
</dbReference>
<dbReference type="EMBL" id="CP011213">
    <property type="protein sequence ID" value="AKM82068.1"/>
    <property type="molecule type" value="Genomic_DNA"/>
</dbReference>
<dbReference type="PANTHER" id="PTHR32432:SF3">
    <property type="entry name" value="ETHANOLAMINE UTILIZATION PROTEIN EUTJ"/>
    <property type="match status" value="1"/>
</dbReference>